<dbReference type="Proteomes" id="UP000196365">
    <property type="component" value="Unassembled WGS sequence"/>
</dbReference>
<dbReference type="GO" id="GO:0030435">
    <property type="term" value="P:sporulation resulting in formation of a cellular spore"/>
    <property type="evidence" value="ECO:0007669"/>
    <property type="project" value="InterPro"/>
</dbReference>
<evidence type="ECO:0000256" key="1">
    <source>
        <dbReference type="SAM" id="MobiDB-lite"/>
    </source>
</evidence>
<dbReference type="InterPro" id="IPR019076">
    <property type="entry name" value="Spore_lipoprot_YhcN/YlaJ-like"/>
</dbReference>
<dbReference type="OrthoDB" id="1707228at2"/>
<dbReference type="NCBIfam" id="TIGR02898">
    <property type="entry name" value="spore_YhcN_YlaJ"/>
    <property type="match status" value="1"/>
</dbReference>
<dbReference type="RefSeq" id="WP_087678745.1">
    <property type="nucleotide sequence ID" value="NZ_FUWV01000007.1"/>
</dbReference>
<sequence length="174" mass="19450">MKKFFLITLIFLLTLGLVFGCATEKRVEEKNNVPKNGVNNSDTIDNNKKIVDGDDMNNIGDEESEQEQAKEVAQIAERVEGVRRATVLVTGNIAYVGIDMDSKVEDEKTNEIKDQVAEKIKRDEKSIDQVFVSADADTVTRLQEIIEDIGKGKPVSGFLDELTEMFRRPAPTTK</sequence>
<dbReference type="InterPro" id="IPR014247">
    <property type="entry name" value="Spore_lipoprot_YhcN/YlaJ"/>
</dbReference>
<dbReference type="PROSITE" id="PS51257">
    <property type="entry name" value="PROKAR_LIPOPROTEIN"/>
    <property type="match status" value="1"/>
</dbReference>
<dbReference type="EMBL" id="FUWV01000007">
    <property type="protein sequence ID" value="SJZ65635.1"/>
    <property type="molecule type" value="Genomic_DNA"/>
</dbReference>
<proteinExistence type="predicted"/>
<evidence type="ECO:0000313" key="3">
    <source>
        <dbReference type="Proteomes" id="UP000196365"/>
    </source>
</evidence>
<reference evidence="2 3" key="1">
    <citation type="submission" date="2017-02" db="EMBL/GenBank/DDBJ databases">
        <authorList>
            <person name="Peterson S.W."/>
        </authorList>
    </citation>
    <scope>NUCLEOTIDE SEQUENCE [LARGE SCALE GENOMIC DNA]</scope>
    <source>
        <strain evidence="2 3">DSM 15102</strain>
    </source>
</reference>
<keyword evidence="3" id="KW-1185">Reference proteome</keyword>
<name>A0A1T4MFJ1_9FIRM</name>
<dbReference type="Pfam" id="PF09580">
    <property type="entry name" value="Spore_YhcN_YlaJ"/>
    <property type="match status" value="1"/>
</dbReference>
<dbReference type="AlphaFoldDB" id="A0A1T4MFJ1"/>
<gene>
    <name evidence="2" type="ORF">SAMN02745973_01311</name>
</gene>
<accession>A0A1T4MFJ1</accession>
<evidence type="ECO:0000313" key="2">
    <source>
        <dbReference type="EMBL" id="SJZ65635.1"/>
    </source>
</evidence>
<protein>
    <submittedName>
        <fullName evidence="2">Sporulation lipoprotein, YhcN/YlaJ family</fullName>
    </submittedName>
</protein>
<keyword evidence="2" id="KW-0449">Lipoprotein</keyword>
<feature type="region of interest" description="Disordered" evidence="1">
    <location>
        <begin position="32"/>
        <end position="53"/>
    </location>
</feature>
<organism evidence="2 3">
    <name type="scientific">Garciella nitratireducens DSM 15102</name>
    <dbReference type="NCBI Taxonomy" id="1121911"/>
    <lineage>
        <taxon>Bacteria</taxon>
        <taxon>Bacillati</taxon>
        <taxon>Bacillota</taxon>
        <taxon>Clostridia</taxon>
        <taxon>Eubacteriales</taxon>
        <taxon>Eubacteriaceae</taxon>
        <taxon>Garciella</taxon>
    </lineage>
</organism>
<feature type="compositionally biased region" description="Polar residues" evidence="1">
    <location>
        <begin position="33"/>
        <end position="44"/>
    </location>
</feature>